<feature type="transmembrane region" description="Helical" evidence="1">
    <location>
        <begin position="191"/>
        <end position="209"/>
    </location>
</feature>
<feature type="transmembrane region" description="Helical" evidence="1">
    <location>
        <begin position="53"/>
        <end position="75"/>
    </location>
</feature>
<keyword evidence="1" id="KW-0812">Transmembrane</keyword>
<protein>
    <recommendedName>
        <fullName evidence="4">CPBP family intramembrane metalloprotease</fullName>
    </recommendedName>
</protein>
<evidence type="ECO:0000313" key="2">
    <source>
        <dbReference type="EMBL" id="OUQ33317.1"/>
    </source>
</evidence>
<gene>
    <name evidence="2" type="ORF">B5E75_10855</name>
</gene>
<organism evidence="2 3">
    <name type="scientific">Massilimicrobiota timonensis</name>
    <dbReference type="NCBI Taxonomy" id="1776392"/>
    <lineage>
        <taxon>Bacteria</taxon>
        <taxon>Bacillati</taxon>
        <taxon>Bacillota</taxon>
        <taxon>Erysipelotrichia</taxon>
        <taxon>Erysipelotrichales</taxon>
        <taxon>Erysipelotrichaceae</taxon>
        <taxon>Massilimicrobiota</taxon>
    </lineage>
</organism>
<feature type="transmembrane region" description="Helical" evidence="1">
    <location>
        <begin position="131"/>
        <end position="156"/>
    </location>
</feature>
<feature type="transmembrane region" description="Helical" evidence="1">
    <location>
        <begin position="168"/>
        <end position="185"/>
    </location>
</feature>
<evidence type="ECO:0000313" key="3">
    <source>
        <dbReference type="Proteomes" id="UP000195305"/>
    </source>
</evidence>
<keyword evidence="3" id="KW-1185">Reference proteome</keyword>
<dbReference type="Proteomes" id="UP000195305">
    <property type="component" value="Unassembled WGS sequence"/>
</dbReference>
<keyword evidence="1" id="KW-1133">Transmembrane helix</keyword>
<proteinExistence type="predicted"/>
<sequence>MKKELTVEQKRLDTDIWIIAVITLAGFILFMSLSKYLNDFINNDEIHILLRTIVTGLMQFSIAGLGSSIVCIIRKDTFAKMGLRKKGALKAIIESVLFFIPYVIYLLISRQFDGYMPLSVLITDNILASNIVYKALGLIMVGTFWGFFEGFNYYIVSRVINQRYPSKINLGAIICAFICILFHPFSTSFWGILEMIVTFIFIYGMVSCVDKNKNAWGCVFAFIFLWNAF</sequence>
<feature type="transmembrane region" description="Helical" evidence="1">
    <location>
        <begin position="12"/>
        <end position="33"/>
    </location>
</feature>
<keyword evidence="1" id="KW-0472">Membrane</keyword>
<reference evidence="2 3" key="1">
    <citation type="journal article" date="2018" name="BMC Genomics">
        <title>Whole genome sequencing and function prediction of 133 gut anaerobes isolated from chicken caecum in pure cultures.</title>
        <authorList>
            <person name="Medvecky M."/>
            <person name="Cejkova D."/>
            <person name="Polansky O."/>
            <person name="Karasova D."/>
            <person name="Kubasova T."/>
            <person name="Cizek A."/>
            <person name="Rychlik I."/>
        </authorList>
    </citation>
    <scope>NUCLEOTIDE SEQUENCE [LARGE SCALE GENOMIC DNA]</scope>
    <source>
        <strain evidence="2 3">An13</strain>
    </source>
</reference>
<evidence type="ECO:0000256" key="1">
    <source>
        <dbReference type="SAM" id="Phobius"/>
    </source>
</evidence>
<accession>A0A1Y4STW4</accession>
<comment type="caution">
    <text evidence="2">The sequence shown here is derived from an EMBL/GenBank/DDBJ whole genome shotgun (WGS) entry which is preliminary data.</text>
</comment>
<evidence type="ECO:0008006" key="4">
    <source>
        <dbReference type="Google" id="ProtNLM"/>
    </source>
</evidence>
<name>A0A1Y4STW4_9FIRM</name>
<dbReference type="EMBL" id="NFLJ01000033">
    <property type="protein sequence ID" value="OUQ33317.1"/>
    <property type="molecule type" value="Genomic_DNA"/>
</dbReference>
<feature type="transmembrane region" description="Helical" evidence="1">
    <location>
        <begin position="87"/>
        <end position="108"/>
    </location>
</feature>
<dbReference type="OrthoDB" id="48176at2"/>
<dbReference type="AlphaFoldDB" id="A0A1Y4STW4"/>
<dbReference type="RefSeq" id="WP_087359136.1">
    <property type="nucleotide sequence ID" value="NZ_AP031415.1"/>
</dbReference>